<organism evidence="2 3">
    <name type="scientific">Caerostris extrusa</name>
    <name type="common">Bark spider</name>
    <name type="synonym">Caerostris bankana</name>
    <dbReference type="NCBI Taxonomy" id="172846"/>
    <lineage>
        <taxon>Eukaryota</taxon>
        <taxon>Metazoa</taxon>
        <taxon>Ecdysozoa</taxon>
        <taxon>Arthropoda</taxon>
        <taxon>Chelicerata</taxon>
        <taxon>Arachnida</taxon>
        <taxon>Araneae</taxon>
        <taxon>Araneomorphae</taxon>
        <taxon>Entelegynae</taxon>
        <taxon>Araneoidea</taxon>
        <taxon>Araneidae</taxon>
        <taxon>Caerostris</taxon>
    </lineage>
</organism>
<feature type="non-terminal residue" evidence="2">
    <location>
        <position position="1"/>
    </location>
</feature>
<feature type="compositionally biased region" description="Basic and acidic residues" evidence="1">
    <location>
        <begin position="34"/>
        <end position="45"/>
    </location>
</feature>
<protein>
    <submittedName>
        <fullName evidence="2">Uncharacterized protein</fullName>
    </submittedName>
</protein>
<evidence type="ECO:0000313" key="3">
    <source>
        <dbReference type="Proteomes" id="UP001054945"/>
    </source>
</evidence>
<sequence>AWWTMGWISDPADPALKSDLQSRDESSQKYAWNENDKIAGQESFH</sequence>
<dbReference type="Proteomes" id="UP001054945">
    <property type="component" value="Unassembled WGS sequence"/>
</dbReference>
<evidence type="ECO:0000256" key="1">
    <source>
        <dbReference type="SAM" id="MobiDB-lite"/>
    </source>
</evidence>
<comment type="caution">
    <text evidence="2">The sequence shown here is derived from an EMBL/GenBank/DDBJ whole genome shotgun (WGS) entry which is preliminary data.</text>
</comment>
<name>A0AAV4RF84_CAEEX</name>
<feature type="region of interest" description="Disordered" evidence="1">
    <location>
        <begin position="1"/>
        <end position="45"/>
    </location>
</feature>
<gene>
    <name evidence="2" type="ORF">CEXT_320371</name>
</gene>
<accession>A0AAV4RF84</accession>
<keyword evidence="3" id="KW-1185">Reference proteome</keyword>
<dbReference type="AlphaFoldDB" id="A0AAV4RF84"/>
<dbReference type="EMBL" id="BPLR01007821">
    <property type="protein sequence ID" value="GIY20002.1"/>
    <property type="molecule type" value="Genomic_DNA"/>
</dbReference>
<proteinExistence type="predicted"/>
<evidence type="ECO:0000313" key="2">
    <source>
        <dbReference type="EMBL" id="GIY20002.1"/>
    </source>
</evidence>
<reference evidence="2 3" key="1">
    <citation type="submission" date="2021-06" db="EMBL/GenBank/DDBJ databases">
        <title>Caerostris extrusa draft genome.</title>
        <authorList>
            <person name="Kono N."/>
            <person name="Arakawa K."/>
        </authorList>
    </citation>
    <scope>NUCLEOTIDE SEQUENCE [LARGE SCALE GENOMIC DNA]</scope>
</reference>